<evidence type="ECO:0000256" key="1">
    <source>
        <dbReference type="ARBA" id="ARBA00022723"/>
    </source>
</evidence>
<dbReference type="CDD" id="cd01310">
    <property type="entry name" value="TatD_DNAse"/>
    <property type="match status" value="1"/>
</dbReference>
<dbReference type="PROSITE" id="PS01090">
    <property type="entry name" value="TATD_2"/>
    <property type="match status" value="1"/>
</dbReference>
<dbReference type="Gene3D" id="3.20.20.140">
    <property type="entry name" value="Metal-dependent hydrolases"/>
    <property type="match status" value="1"/>
</dbReference>
<dbReference type="PROSITE" id="PS01137">
    <property type="entry name" value="TATD_1"/>
    <property type="match status" value="1"/>
</dbReference>
<dbReference type="Proteomes" id="UP000051166">
    <property type="component" value="Unassembled WGS sequence"/>
</dbReference>
<dbReference type="InterPro" id="IPR001130">
    <property type="entry name" value="TatD-like"/>
</dbReference>
<dbReference type="GO" id="GO:0046872">
    <property type="term" value="F:metal ion binding"/>
    <property type="evidence" value="ECO:0007669"/>
    <property type="project" value="UniProtKB-KW"/>
</dbReference>
<dbReference type="PIRSF" id="PIRSF005902">
    <property type="entry name" value="DNase_TatD"/>
    <property type="match status" value="1"/>
</dbReference>
<feature type="binding site" evidence="3">
    <location>
        <position position="141"/>
    </location>
    <ligand>
        <name>a divalent metal cation</name>
        <dbReference type="ChEBI" id="CHEBI:60240"/>
        <label>2</label>
    </ligand>
</feature>
<dbReference type="SUPFAM" id="SSF51556">
    <property type="entry name" value="Metallo-dependent hydrolases"/>
    <property type="match status" value="1"/>
</dbReference>
<dbReference type="PATRIC" id="fig|1423801.4.peg.2373"/>
<feature type="binding site" evidence="3">
    <location>
        <position position="166"/>
    </location>
    <ligand>
        <name>a divalent metal cation</name>
        <dbReference type="ChEBI" id="CHEBI:60240"/>
        <label>2</label>
    </ligand>
</feature>
<feature type="binding site" evidence="3">
    <location>
        <position position="20"/>
    </location>
    <ligand>
        <name>a divalent metal cation</name>
        <dbReference type="ChEBI" id="CHEBI:60240"/>
        <label>1</label>
    </ligand>
</feature>
<reference evidence="4 5" key="1">
    <citation type="journal article" date="2015" name="Genome Announc.">
        <title>Expanding the biotechnology potential of lactobacilli through comparative genomics of 213 strains and associated genera.</title>
        <authorList>
            <person name="Sun Z."/>
            <person name="Harris H.M."/>
            <person name="McCann A."/>
            <person name="Guo C."/>
            <person name="Argimon S."/>
            <person name="Zhang W."/>
            <person name="Yang X."/>
            <person name="Jeffery I.B."/>
            <person name="Cooney J.C."/>
            <person name="Kagawa T.F."/>
            <person name="Liu W."/>
            <person name="Song Y."/>
            <person name="Salvetti E."/>
            <person name="Wrobel A."/>
            <person name="Rasinkangas P."/>
            <person name="Parkhill J."/>
            <person name="Rea M.C."/>
            <person name="O'Sullivan O."/>
            <person name="Ritari J."/>
            <person name="Douillard F.P."/>
            <person name="Paul Ross R."/>
            <person name="Yang R."/>
            <person name="Briner A.E."/>
            <person name="Felis G.E."/>
            <person name="de Vos W.M."/>
            <person name="Barrangou R."/>
            <person name="Klaenhammer T.R."/>
            <person name="Caufield P.W."/>
            <person name="Cui Y."/>
            <person name="Zhang H."/>
            <person name="O'Toole P.W."/>
        </authorList>
    </citation>
    <scope>NUCLEOTIDE SEQUENCE [LARGE SCALE GENOMIC DNA]</scope>
    <source>
        <strain evidence="4 5">DSM 16230</strain>
    </source>
</reference>
<dbReference type="EMBL" id="AZFQ01000016">
    <property type="protein sequence ID" value="KRM00079.1"/>
    <property type="molecule type" value="Genomic_DNA"/>
</dbReference>
<keyword evidence="2" id="KW-0378">Hydrolase</keyword>
<comment type="caution">
    <text evidence="4">The sequence shown here is derived from an EMBL/GenBank/DDBJ whole genome shotgun (WGS) entry which is preliminary data.</text>
</comment>
<dbReference type="AlphaFoldDB" id="A0A0R1V3K2"/>
<sequence>MRWKASFLESEDLMEIFDSHTHINAPEFADDIPDVIQRASALDVTAMLVIAYDADSTAKMRKLVADFPEIYGAIGCHPEDAAAYDEKLERSFIYNLQQPKVCALGEIGLDYHCEVSHDLQQSVFAQQLKLAQRLQVPVSIHNRDAFEDVYRILRAGEVWKTGGIMHSFNGDAAWAQKFLALGMSLSYSGVSTFKNAGDVREAFLATPLDKVLVETDAPYLAPVPYRGKRNEPGYTRYTLEFLAQQRGLSAPELAQKTFENTKRILGI</sequence>
<dbReference type="InterPro" id="IPR015991">
    <property type="entry name" value="TatD/YcfH-like"/>
</dbReference>
<dbReference type="PANTHER" id="PTHR46124">
    <property type="entry name" value="D-AMINOACYL-TRNA DEACYLASE"/>
    <property type="match status" value="1"/>
</dbReference>
<dbReference type="GO" id="GO:0005829">
    <property type="term" value="C:cytosol"/>
    <property type="evidence" value="ECO:0007669"/>
    <property type="project" value="TreeGrafter"/>
</dbReference>
<keyword evidence="1 3" id="KW-0479">Metal-binding</keyword>
<dbReference type="InterPro" id="IPR032466">
    <property type="entry name" value="Metal_Hydrolase"/>
</dbReference>
<name>A0A0R1V3K2_9LACO</name>
<keyword evidence="5" id="KW-1185">Reference proteome</keyword>
<protein>
    <submittedName>
        <fullName evidence="4">TatD family deoxyribonuclease</fullName>
    </submittedName>
</protein>
<gene>
    <name evidence="4" type="ORF">FD50_GL002321</name>
</gene>
<dbReference type="GO" id="GO:0016788">
    <property type="term" value="F:hydrolase activity, acting on ester bonds"/>
    <property type="evidence" value="ECO:0007669"/>
    <property type="project" value="InterPro"/>
</dbReference>
<dbReference type="FunFam" id="3.20.20.140:FF:000005">
    <property type="entry name" value="TatD family hydrolase"/>
    <property type="match status" value="1"/>
</dbReference>
<accession>A0A0R1V3K2</accession>
<proteinExistence type="predicted"/>
<dbReference type="NCBIfam" id="TIGR00010">
    <property type="entry name" value="YchF/TatD family DNA exonuclease"/>
    <property type="match status" value="1"/>
</dbReference>
<evidence type="ECO:0000313" key="4">
    <source>
        <dbReference type="EMBL" id="KRM00079.1"/>
    </source>
</evidence>
<evidence type="ECO:0000256" key="3">
    <source>
        <dbReference type="PIRSR" id="PIRSR005902-1"/>
    </source>
</evidence>
<dbReference type="InterPro" id="IPR018228">
    <property type="entry name" value="DNase_TatD-rel_CS"/>
</dbReference>
<organism evidence="4 5">
    <name type="scientific">Liquorilactobacillus satsumensis DSM 16230 = JCM 12392</name>
    <dbReference type="NCBI Taxonomy" id="1423801"/>
    <lineage>
        <taxon>Bacteria</taxon>
        <taxon>Bacillati</taxon>
        <taxon>Bacillota</taxon>
        <taxon>Bacilli</taxon>
        <taxon>Lactobacillales</taxon>
        <taxon>Lactobacillaceae</taxon>
        <taxon>Liquorilactobacillus</taxon>
    </lineage>
</organism>
<evidence type="ECO:0000313" key="5">
    <source>
        <dbReference type="Proteomes" id="UP000051166"/>
    </source>
</evidence>
<feature type="binding site" evidence="3">
    <location>
        <position position="106"/>
    </location>
    <ligand>
        <name>a divalent metal cation</name>
        <dbReference type="ChEBI" id="CHEBI:60240"/>
        <label>1</label>
    </ligand>
</feature>
<dbReference type="PANTHER" id="PTHR46124:SF2">
    <property type="entry name" value="D-AMINOACYL-TRNA DEACYLASE"/>
    <property type="match status" value="1"/>
</dbReference>
<feature type="binding site" evidence="3">
    <location>
        <position position="22"/>
    </location>
    <ligand>
        <name>a divalent metal cation</name>
        <dbReference type="ChEBI" id="CHEBI:60240"/>
        <label>1</label>
    </ligand>
</feature>
<evidence type="ECO:0000256" key="2">
    <source>
        <dbReference type="ARBA" id="ARBA00022801"/>
    </source>
</evidence>
<dbReference type="Pfam" id="PF01026">
    <property type="entry name" value="TatD_DNase"/>
    <property type="match status" value="1"/>
</dbReference>
<dbReference type="GO" id="GO:0004536">
    <property type="term" value="F:DNA nuclease activity"/>
    <property type="evidence" value="ECO:0007669"/>
    <property type="project" value="InterPro"/>
</dbReference>
<feature type="binding site" evidence="3">
    <location>
        <position position="216"/>
    </location>
    <ligand>
        <name>a divalent metal cation</name>
        <dbReference type="ChEBI" id="CHEBI:60240"/>
        <label>1</label>
    </ligand>
</feature>
<dbReference type="STRING" id="1423801.FD50_GL002321"/>